<feature type="transmembrane region" description="Helical" evidence="6">
    <location>
        <begin position="340"/>
        <end position="362"/>
    </location>
</feature>
<accession>C6BUE4</accession>
<dbReference type="GO" id="GO:0015920">
    <property type="term" value="P:lipopolysaccharide transport"/>
    <property type="evidence" value="ECO:0007669"/>
    <property type="project" value="TreeGrafter"/>
</dbReference>
<evidence type="ECO:0000256" key="5">
    <source>
        <dbReference type="ARBA" id="ARBA00023136"/>
    </source>
</evidence>
<dbReference type="EMBL" id="CP001649">
    <property type="protein sequence ID" value="ACS79953.1"/>
    <property type="molecule type" value="Genomic_DNA"/>
</dbReference>
<dbReference type="PANTHER" id="PTHR33529:SF6">
    <property type="entry name" value="YJGP_YJGQ FAMILY PERMEASE"/>
    <property type="match status" value="1"/>
</dbReference>
<dbReference type="STRING" id="526222.Desal_1892"/>
<dbReference type="Proteomes" id="UP000002601">
    <property type="component" value="Chromosome"/>
</dbReference>
<keyword evidence="2" id="KW-1003">Cell membrane</keyword>
<dbReference type="eggNOG" id="COG0795">
    <property type="taxonomic scope" value="Bacteria"/>
</dbReference>
<dbReference type="RefSeq" id="WP_015851769.1">
    <property type="nucleotide sequence ID" value="NC_012881.1"/>
</dbReference>
<dbReference type="OrthoDB" id="9783403at2"/>
<dbReference type="PANTHER" id="PTHR33529">
    <property type="entry name" value="SLR0882 PROTEIN-RELATED"/>
    <property type="match status" value="1"/>
</dbReference>
<evidence type="ECO:0000256" key="4">
    <source>
        <dbReference type="ARBA" id="ARBA00022989"/>
    </source>
</evidence>
<keyword evidence="5 6" id="KW-0472">Membrane</keyword>
<protein>
    <submittedName>
        <fullName evidence="7">Permease YjgP/YjgQ family protein</fullName>
    </submittedName>
</protein>
<evidence type="ECO:0000256" key="1">
    <source>
        <dbReference type="ARBA" id="ARBA00004651"/>
    </source>
</evidence>
<dbReference type="AlphaFoldDB" id="C6BUE4"/>
<proteinExistence type="predicted"/>
<feature type="transmembrane region" description="Helical" evidence="6">
    <location>
        <begin position="283"/>
        <end position="300"/>
    </location>
</feature>
<organism evidence="7 8">
    <name type="scientific">Maridesulfovibrio salexigens (strain ATCC 14822 / DSM 2638 / NCIMB 8403 / VKM B-1763)</name>
    <name type="common">Desulfovibrio salexigens</name>
    <dbReference type="NCBI Taxonomy" id="526222"/>
    <lineage>
        <taxon>Bacteria</taxon>
        <taxon>Pseudomonadati</taxon>
        <taxon>Thermodesulfobacteriota</taxon>
        <taxon>Desulfovibrionia</taxon>
        <taxon>Desulfovibrionales</taxon>
        <taxon>Desulfovibrionaceae</taxon>
        <taxon>Maridesulfovibrio</taxon>
    </lineage>
</organism>
<evidence type="ECO:0000256" key="2">
    <source>
        <dbReference type="ARBA" id="ARBA00022475"/>
    </source>
</evidence>
<keyword evidence="4 6" id="KW-1133">Transmembrane helix</keyword>
<gene>
    <name evidence="7" type="ordered locus">Desal_1892</name>
</gene>
<dbReference type="InterPro" id="IPR005495">
    <property type="entry name" value="LptG/LptF_permease"/>
</dbReference>
<feature type="transmembrane region" description="Helical" evidence="6">
    <location>
        <begin position="20"/>
        <end position="39"/>
    </location>
</feature>
<feature type="transmembrane region" description="Helical" evidence="6">
    <location>
        <begin position="93"/>
        <end position="115"/>
    </location>
</feature>
<evidence type="ECO:0000313" key="8">
    <source>
        <dbReference type="Proteomes" id="UP000002601"/>
    </source>
</evidence>
<evidence type="ECO:0000256" key="6">
    <source>
        <dbReference type="SAM" id="Phobius"/>
    </source>
</evidence>
<dbReference type="Pfam" id="PF03739">
    <property type="entry name" value="LptF_LptG"/>
    <property type="match status" value="1"/>
</dbReference>
<feature type="transmembrane region" description="Helical" evidence="6">
    <location>
        <begin position="307"/>
        <end position="328"/>
    </location>
</feature>
<reference evidence="7 8" key="1">
    <citation type="submission" date="2009-06" db="EMBL/GenBank/DDBJ databases">
        <title>Complete sequence of Desulfovibrio salexigens DSM 2638.</title>
        <authorList>
            <consortium name="US DOE Joint Genome Institute"/>
            <person name="Lucas S."/>
            <person name="Copeland A."/>
            <person name="Lapidus A."/>
            <person name="Glavina del Rio T."/>
            <person name="Tice H."/>
            <person name="Bruce D."/>
            <person name="Goodwin L."/>
            <person name="Pitluck S."/>
            <person name="Munk A.C."/>
            <person name="Brettin T."/>
            <person name="Detter J.C."/>
            <person name="Han C."/>
            <person name="Tapia R."/>
            <person name="Larimer F."/>
            <person name="Land M."/>
            <person name="Hauser L."/>
            <person name="Kyrpides N."/>
            <person name="Anderson I."/>
            <person name="Wall J.D."/>
            <person name="Arkin A.P."/>
            <person name="Dehal P."/>
            <person name="Chivian D."/>
            <person name="Giles B."/>
            <person name="Hazen T.C."/>
        </authorList>
    </citation>
    <scope>NUCLEOTIDE SEQUENCE [LARGE SCALE GENOMIC DNA]</scope>
    <source>
        <strain evidence="8">ATCC 14822 / DSM 2638 / NCIMB 8403 / VKM B-1763</strain>
    </source>
</reference>
<name>C6BUE4_MARSD</name>
<comment type="subcellular location">
    <subcellularLocation>
        <location evidence="1">Cell membrane</location>
        <topology evidence="1">Multi-pass membrane protein</topology>
    </subcellularLocation>
</comment>
<sequence length="376" mass="42204">MIRRLLPGYLASYVLKQNIFLMCVCLGVGTGIYLLSDLFDRLDDFIEAGLGMGTILKYFLVKMPLIFSQILPAVFLISMIVQLCVMARSKELLALRTGGLSLIWFLRFFVIYAVIWSFGQLLFSQVIGVYGEQEAYRIWKEDVRKSMLDKRVLKNIWLKEGRFVVEAKEVMPFGNRAKDITVYEFAEGNGGIKRVITSESAEVSSKYGWKLENAVELSPDKFASQKHPIFTMPIKLNLNVFKVVDPDIDPAQLPLWQLDQVIEQLKLSGSSVDRLITAWHSKWAYAFSLLTMALVSLALVTITENIYLNIGLGLAIIFTYYALFMVGASAGDTGALPPIVAAWLGNILVSSLALGRIAWVFVPEHLGKYLTKFKAS</sequence>
<dbReference type="HOGENOM" id="CLU_028799_3_2_7"/>
<dbReference type="KEGG" id="dsa:Desal_1892"/>
<keyword evidence="3 6" id="KW-0812">Transmembrane</keyword>
<keyword evidence="8" id="KW-1185">Reference proteome</keyword>
<dbReference type="GO" id="GO:0043190">
    <property type="term" value="C:ATP-binding cassette (ABC) transporter complex"/>
    <property type="evidence" value="ECO:0007669"/>
    <property type="project" value="TreeGrafter"/>
</dbReference>
<feature type="transmembrane region" description="Helical" evidence="6">
    <location>
        <begin position="59"/>
        <end position="81"/>
    </location>
</feature>
<evidence type="ECO:0000256" key="3">
    <source>
        <dbReference type="ARBA" id="ARBA00022692"/>
    </source>
</evidence>
<evidence type="ECO:0000313" key="7">
    <source>
        <dbReference type="EMBL" id="ACS79953.1"/>
    </source>
</evidence>